<dbReference type="SUPFAM" id="SSF52540">
    <property type="entry name" value="P-loop containing nucleoside triphosphate hydrolases"/>
    <property type="match status" value="1"/>
</dbReference>
<evidence type="ECO:0000256" key="16">
    <source>
        <dbReference type="ARBA" id="ARBA00034006"/>
    </source>
</evidence>
<dbReference type="InterPro" id="IPR020003">
    <property type="entry name" value="ATPase_a/bsu_AS"/>
</dbReference>
<evidence type="ECO:0000256" key="1">
    <source>
        <dbReference type="ARBA" id="ARBA00004496"/>
    </source>
</evidence>
<sequence length="443" mass="46838">MIRAALTQAENLFDHIGIQNNTPRHVGRLVSHDAGMMEVTGFTRPIGAGAKVIAADGTLARAEVVGFRGNRTLLVPLDTDAPLEKGARVEPDSAANMVQVGEGLIGRVIDAMGQPLDRKGPVIAGGIWPLNGVRGNVLDRGRVTEPFDLGVRAVNALLTAGCGQRIAIIAGSGVGKSVLMGQMIAGAEADIVVAGLIGERGREVSDFLETKLSGGMMAKSVVVAVPADHPPVLRLRAAARATAIAEYFRAQGKKVLLLIDSLTRCAHAQREIGLALGEPPAMKGYPPSALALIPKLVERAGVDSRSGGSITALYTVLADGDDTDDPIVDAARAIVDGHFVLSRHLSEQAIFPAIDIGKSLSRVMADVVDDEHLATAAAYRRLWAAYEENKDLILMGAYRPGNDPVIDEAVSRRQDLLEFLRQDQRGRVDLNTSIAALVSEFGA</sequence>
<dbReference type="Pfam" id="PF00006">
    <property type="entry name" value="ATP-synt_ab"/>
    <property type="match status" value="1"/>
</dbReference>
<evidence type="ECO:0000259" key="17">
    <source>
        <dbReference type="SMART" id="SM00382"/>
    </source>
</evidence>
<keyword evidence="14" id="KW-1006">Bacterial flagellum protein export</keyword>
<evidence type="ECO:0000256" key="7">
    <source>
        <dbReference type="ARBA" id="ARBA00022741"/>
    </source>
</evidence>
<dbReference type="GO" id="GO:0044781">
    <property type="term" value="P:bacterial-type flagellum organization"/>
    <property type="evidence" value="ECO:0007669"/>
    <property type="project" value="UniProtKB-KW"/>
</dbReference>
<evidence type="ECO:0000256" key="14">
    <source>
        <dbReference type="ARBA" id="ARBA00023225"/>
    </source>
</evidence>
<dbReference type="GO" id="GO:0046933">
    <property type="term" value="F:proton-transporting ATP synthase activity, rotational mechanism"/>
    <property type="evidence" value="ECO:0007669"/>
    <property type="project" value="TreeGrafter"/>
</dbReference>
<keyword evidence="11" id="KW-0653">Protein transport</keyword>
<dbReference type="GO" id="GO:0005737">
    <property type="term" value="C:cytoplasm"/>
    <property type="evidence" value="ECO:0007669"/>
    <property type="project" value="UniProtKB-SubCell"/>
</dbReference>
<evidence type="ECO:0000256" key="12">
    <source>
        <dbReference type="ARBA" id="ARBA00022967"/>
    </source>
</evidence>
<evidence type="ECO:0000256" key="3">
    <source>
        <dbReference type="ARBA" id="ARBA00012473"/>
    </source>
</evidence>
<dbReference type="GO" id="GO:0008564">
    <property type="term" value="F:protein-exporting ATPase activity"/>
    <property type="evidence" value="ECO:0007669"/>
    <property type="project" value="UniProtKB-EC"/>
</dbReference>
<keyword evidence="19" id="KW-1185">Reference proteome</keyword>
<dbReference type="GO" id="GO:0030257">
    <property type="term" value="C:type III protein secretion system complex"/>
    <property type="evidence" value="ECO:0007669"/>
    <property type="project" value="InterPro"/>
</dbReference>
<proteinExistence type="inferred from homology"/>
<evidence type="ECO:0000313" key="18">
    <source>
        <dbReference type="EMBL" id="QUT05823.1"/>
    </source>
</evidence>
<dbReference type="InterPro" id="IPR003593">
    <property type="entry name" value="AAA+_ATPase"/>
</dbReference>
<dbReference type="NCBIfam" id="TIGR01026">
    <property type="entry name" value="fliI_yscN"/>
    <property type="match status" value="1"/>
</dbReference>
<evidence type="ECO:0000256" key="8">
    <source>
        <dbReference type="ARBA" id="ARBA00022781"/>
    </source>
</evidence>
<dbReference type="InterPro" id="IPR027417">
    <property type="entry name" value="P-loop_NTPase"/>
</dbReference>
<dbReference type="InterPro" id="IPR005714">
    <property type="entry name" value="ATPase_T3SS_FliI/YscN"/>
</dbReference>
<dbReference type="FunFam" id="3.40.50.12240:FF:000002">
    <property type="entry name" value="Flagellum-specific ATP synthase FliI"/>
    <property type="match status" value="1"/>
</dbReference>
<dbReference type="OrthoDB" id="9803053at2"/>
<keyword evidence="7" id="KW-0547">Nucleotide-binding</keyword>
<evidence type="ECO:0000256" key="10">
    <source>
        <dbReference type="ARBA" id="ARBA00022840"/>
    </source>
</evidence>
<dbReference type="AlphaFoldDB" id="A0A975K840"/>
<dbReference type="InterPro" id="IPR000194">
    <property type="entry name" value="ATPase_F1/V1/A1_a/bsu_nucl-bd"/>
</dbReference>
<evidence type="ECO:0000313" key="19">
    <source>
        <dbReference type="Proteomes" id="UP000681425"/>
    </source>
</evidence>
<keyword evidence="13" id="KW-0406">Ion transport</keyword>
<reference evidence="18" key="1">
    <citation type="submission" date="2021-04" db="EMBL/GenBank/DDBJ databases">
        <title>Isolation of p-tert-butylphenol degrading bacteria Sphingobium phenoxybenzoativorans Tas13 from active sludge.</title>
        <authorList>
            <person name="Li Y."/>
        </authorList>
    </citation>
    <scope>NUCLEOTIDE SEQUENCE</scope>
    <source>
        <strain evidence="18">Tas13</strain>
    </source>
</reference>
<dbReference type="Gene3D" id="3.40.50.12240">
    <property type="match status" value="1"/>
</dbReference>
<dbReference type="EMBL" id="CP073910">
    <property type="protein sequence ID" value="QUT05823.1"/>
    <property type="molecule type" value="Genomic_DNA"/>
</dbReference>
<evidence type="ECO:0000256" key="5">
    <source>
        <dbReference type="ARBA" id="ARBA00022448"/>
    </source>
</evidence>
<evidence type="ECO:0000256" key="11">
    <source>
        <dbReference type="ARBA" id="ARBA00022927"/>
    </source>
</evidence>
<comment type="subcellular location">
    <subcellularLocation>
        <location evidence="1">Cytoplasm</location>
    </subcellularLocation>
</comment>
<accession>A0A975K840</accession>
<evidence type="ECO:0000256" key="15">
    <source>
        <dbReference type="ARBA" id="ARBA00023310"/>
    </source>
</evidence>
<dbReference type="PANTHER" id="PTHR15184:SF81">
    <property type="entry name" value="FLAGELLUM-SPECIFIC ATP SYNTHASE"/>
    <property type="match status" value="1"/>
</dbReference>
<keyword evidence="6" id="KW-0963">Cytoplasm</keyword>
<keyword evidence="5" id="KW-0813">Transport</keyword>
<protein>
    <recommendedName>
        <fullName evidence="4">Flagellum-specific ATP synthase</fullName>
        <ecNumber evidence="3">7.1.2.2</ecNumber>
    </recommendedName>
</protein>
<dbReference type="GO" id="GO:0016887">
    <property type="term" value="F:ATP hydrolysis activity"/>
    <property type="evidence" value="ECO:0007669"/>
    <property type="project" value="InterPro"/>
</dbReference>
<evidence type="ECO:0000256" key="2">
    <source>
        <dbReference type="ARBA" id="ARBA00008936"/>
    </source>
</evidence>
<keyword evidence="9" id="KW-1005">Bacterial flagellum biogenesis</keyword>
<dbReference type="GO" id="GO:0030254">
    <property type="term" value="P:protein secretion by the type III secretion system"/>
    <property type="evidence" value="ECO:0007669"/>
    <property type="project" value="InterPro"/>
</dbReference>
<dbReference type="EC" id="7.1.2.2" evidence="3"/>
<feature type="domain" description="AAA+ ATPase" evidence="17">
    <location>
        <begin position="162"/>
        <end position="345"/>
    </location>
</feature>
<gene>
    <name evidence="18" type="ORF">KFK14_23290</name>
</gene>
<dbReference type="InterPro" id="IPR050053">
    <property type="entry name" value="ATPase_alpha/beta_chains"/>
</dbReference>
<name>A0A975K840_9SPHN</name>
<dbReference type="PANTHER" id="PTHR15184">
    <property type="entry name" value="ATP SYNTHASE"/>
    <property type="match status" value="1"/>
</dbReference>
<dbReference type="RefSeq" id="WP_070156390.1">
    <property type="nucleotide sequence ID" value="NZ_CP073910.1"/>
</dbReference>
<dbReference type="SMART" id="SM00382">
    <property type="entry name" value="AAA"/>
    <property type="match status" value="1"/>
</dbReference>
<keyword evidence="12" id="KW-1278">Translocase</keyword>
<evidence type="ECO:0000256" key="13">
    <source>
        <dbReference type="ARBA" id="ARBA00023065"/>
    </source>
</evidence>
<comment type="catalytic activity">
    <reaction evidence="16">
        <text>ATP + H2O + cellular proteinSide 1 = ADP + phosphate + cellular proteinSide 2.</text>
        <dbReference type="EC" id="7.4.2.8"/>
    </reaction>
</comment>
<dbReference type="GO" id="GO:0005524">
    <property type="term" value="F:ATP binding"/>
    <property type="evidence" value="ECO:0007669"/>
    <property type="project" value="UniProtKB-KW"/>
</dbReference>
<keyword evidence="8" id="KW-0375">Hydrogen ion transport</keyword>
<evidence type="ECO:0000256" key="6">
    <source>
        <dbReference type="ARBA" id="ARBA00022490"/>
    </source>
</evidence>
<organism evidence="18 19">
    <name type="scientific">Sphingobium phenoxybenzoativorans</name>
    <dbReference type="NCBI Taxonomy" id="1592790"/>
    <lineage>
        <taxon>Bacteria</taxon>
        <taxon>Pseudomonadati</taxon>
        <taxon>Pseudomonadota</taxon>
        <taxon>Alphaproteobacteria</taxon>
        <taxon>Sphingomonadales</taxon>
        <taxon>Sphingomonadaceae</taxon>
        <taxon>Sphingobium</taxon>
    </lineage>
</organism>
<evidence type="ECO:0000256" key="9">
    <source>
        <dbReference type="ARBA" id="ARBA00022795"/>
    </source>
</evidence>
<evidence type="ECO:0000256" key="4">
    <source>
        <dbReference type="ARBA" id="ARBA00020580"/>
    </source>
</evidence>
<dbReference type="Proteomes" id="UP000681425">
    <property type="component" value="Chromosome"/>
</dbReference>
<comment type="similarity">
    <text evidence="2">Belongs to the ATPase alpha/beta chains family.</text>
</comment>
<keyword evidence="10" id="KW-0067">ATP-binding</keyword>
<keyword evidence="15" id="KW-0066">ATP synthesis</keyword>
<dbReference type="InterPro" id="IPR040627">
    <property type="entry name" value="T3SS_ATPase_C"/>
</dbReference>
<dbReference type="Pfam" id="PF18269">
    <property type="entry name" value="T3SS_ATPase_C"/>
    <property type="match status" value="1"/>
</dbReference>
<dbReference type="KEGG" id="spph:KFK14_23290"/>
<dbReference type="PROSITE" id="PS00152">
    <property type="entry name" value="ATPASE_ALPHA_BETA"/>
    <property type="match status" value="1"/>
</dbReference>